<dbReference type="EMBL" id="NBCO01000015">
    <property type="protein sequence ID" value="ORC88819.1"/>
    <property type="molecule type" value="Genomic_DNA"/>
</dbReference>
<dbReference type="SUPFAM" id="SSF141066">
    <property type="entry name" value="ICP-like"/>
    <property type="match status" value="1"/>
</dbReference>
<dbReference type="InterPro" id="IPR036331">
    <property type="entry name" value="Chagasin-like_sf"/>
</dbReference>
<dbReference type="AlphaFoldDB" id="A0A1X0NX79"/>
<feature type="domain" description="Proteinase inhibitor I42 chagasin" evidence="3">
    <location>
        <begin position="10"/>
        <end position="112"/>
    </location>
</feature>
<organism evidence="4 5">
    <name type="scientific">Trypanosoma theileri</name>
    <dbReference type="NCBI Taxonomy" id="67003"/>
    <lineage>
        <taxon>Eukaryota</taxon>
        <taxon>Discoba</taxon>
        <taxon>Euglenozoa</taxon>
        <taxon>Kinetoplastea</taxon>
        <taxon>Metakinetoplastina</taxon>
        <taxon>Trypanosomatida</taxon>
        <taxon>Trypanosomatidae</taxon>
        <taxon>Trypanosoma</taxon>
    </lineage>
</organism>
<dbReference type="GO" id="GO:0004869">
    <property type="term" value="F:cysteine-type endopeptidase inhibitor activity"/>
    <property type="evidence" value="ECO:0007669"/>
    <property type="project" value="UniProtKB-KW"/>
</dbReference>
<evidence type="ECO:0000313" key="4">
    <source>
        <dbReference type="EMBL" id="ORC88819.1"/>
    </source>
</evidence>
<protein>
    <submittedName>
        <fullName evidence="4">Cysteine peptidase inhibitor</fullName>
    </submittedName>
</protein>
<dbReference type="OrthoDB" id="238326at2759"/>
<keyword evidence="2" id="KW-0789">Thiol protease inhibitor</keyword>
<dbReference type="Pfam" id="PF09394">
    <property type="entry name" value="Inhibitor_I42"/>
    <property type="match status" value="1"/>
</dbReference>
<dbReference type="GeneID" id="39985682"/>
<evidence type="ECO:0000256" key="1">
    <source>
        <dbReference type="ARBA" id="ARBA00022690"/>
    </source>
</evidence>
<keyword evidence="1" id="KW-0646">Protease inhibitor</keyword>
<dbReference type="Gene3D" id="2.60.40.2020">
    <property type="match status" value="1"/>
</dbReference>
<accession>A0A1X0NX79</accession>
<dbReference type="PANTHER" id="PTHR36530">
    <property type="entry name" value="INHIBITOR OF CYSTEINE PEPTIDASE"/>
    <property type="match status" value="1"/>
</dbReference>
<evidence type="ECO:0000256" key="2">
    <source>
        <dbReference type="ARBA" id="ARBA00022704"/>
    </source>
</evidence>
<name>A0A1X0NX79_9TRYP</name>
<dbReference type="Proteomes" id="UP000192257">
    <property type="component" value="Unassembled WGS sequence"/>
</dbReference>
<gene>
    <name evidence="4" type="ORF">TM35_000152500</name>
</gene>
<sequence length="115" mass="12689">MADNGKNISVAVGESFEVELASNPTTGFTWALEGNDKKQLPAEATGGGNSFSNNHFHVKREYIHPDTRLLGAGGTDRFRVTPRVPGEHELVLVYARSWEAPDPNAKRFRVRVRVA</sequence>
<dbReference type="InterPro" id="IPR018990">
    <property type="entry name" value="Prot_inh_I42_chagasin"/>
</dbReference>
<reference evidence="4 5" key="1">
    <citation type="submission" date="2017-03" db="EMBL/GenBank/DDBJ databases">
        <title>An alternative strategy for trypanosome survival in the mammalian bloodstream revealed through genome and transcriptome analysis of the ubiquitous bovine parasite Trypanosoma (Megatrypanum) theileri.</title>
        <authorList>
            <person name="Kelly S."/>
            <person name="Ivens A."/>
            <person name="Mott A."/>
            <person name="O'Neill E."/>
            <person name="Emms D."/>
            <person name="Macleod O."/>
            <person name="Voorheis P."/>
            <person name="Matthews J."/>
            <person name="Matthews K."/>
            <person name="Carrington M."/>
        </authorList>
    </citation>
    <scope>NUCLEOTIDE SEQUENCE [LARGE SCALE GENOMIC DNA]</scope>
    <source>
        <strain evidence="4">Edinburgh</strain>
    </source>
</reference>
<comment type="caution">
    <text evidence="4">The sequence shown here is derived from an EMBL/GenBank/DDBJ whole genome shotgun (WGS) entry which is preliminary data.</text>
</comment>
<keyword evidence="5" id="KW-1185">Reference proteome</keyword>
<dbReference type="PANTHER" id="PTHR36530:SF1">
    <property type="entry name" value="AMOEBIASIN-1"/>
    <property type="match status" value="1"/>
</dbReference>
<evidence type="ECO:0000313" key="5">
    <source>
        <dbReference type="Proteomes" id="UP000192257"/>
    </source>
</evidence>
<evidence type="ECO:0000259" key="3">
    <source>
        <dbReference type="Pfam" id="PF09394"/>
    </source>
</evidence>
<dbReference type="VEuPathDB" id="TriTrypDB:TM35_000152500"/>
<dbReference type="InterPro" id="IPR052781">
    <property type="entry name" value="Cys_protease_inhibitor_I42"/>
</dbReference>
<proteinExistence type="predicted"/>
<dbReference type="RefSeq" id="XP_028882885.1">
    <property type="nucleotide sequence ID" value="XM_029025902.1"/>
</dbReference>